<dbReference type="AlphaFoldDB" id="A0A6B0SLX4"/>
<organism evidence="2 3">
    <name type="scientific">Halobacterium bonnevillei</name>
    <dbReference type="NCBI Taxonomy" id="2692200"/>
    <lineage>
        <taxon>Archaea</taxon>
        <taxon>Methanobacteriati</taxon>
        <taxon>Methanobacteriota</taxon>
        <taxon>Stenosarchaea group</taxon>
        <taxon>Halobacteria</taxon>
        <taxon>Halobacteriales</taxon>
        <taxon>Halobacteriaceae</taxon>
        <taxon>Halobacterium</taxon>
    </lineage>
</organism>
<feature type="transmembrane region" description="Helical" evidence="1">
    <location>
        <begin position="7"/>
        <end position="25"/>
    </location>
</feature>
<feature type="transmembrane region" description="Helical" evidence="1">
    <location>
        <begin position="114"/>
        <end position="134"/>
    </location>
</feature>
<dbReference type="Proteomes" id="UP000471521">
    <property type="component" value="Unassembled WGS sequence"/>
</dbReference>
<keyword evidence="3" id="KW-1185">Reference proteome</keyword>
<dbReference type="InterPro" id="IPR046739">
    <property type="entry name" value="DUF6789"/>
</dbReference>
<reference evidence="2 3" key="1">
    <citation type="submission" date="2019-12" db="EMBL/GenBank/DDBJ databases">
        <title>Isolation and characterization of three novel carbon monoxide-oxidizing members of Halobacteria from salione crusts and soils.</title>
        <authorList>
            <person name="Myers M.R."/>
            <person name="King G.M."/>
        </authorList>
    </citation>
    <scope>NUCLEOTIDE SEQUENCE [LARGE SCALE GENOMIC DNA]</scope>
    <source>
        <strain evidence="2 3">PCN9</strain>
    </source>
</reference>
<evidence type="ECO:0000256" key="1">
    <source>
        <dbReference type="SAM" id="Phobius"/>
    </source>
</evidence>
<accession>A0A6B0SLX4</accession>
<dbReference type="RefSeq" id="WP_159525514.1">
    <property type="nucleotide sequence ID" value="NZ_WUUU01000021.1"/>
</dbReference>
<feature type="transmembrane region" description="Helical" evidence="1">
    <location>
        <begin position="84"/>
        <end position="102"/>
    </location>
</feature>
<dbReference type="OrthoDB" id="342717at2157"/>
<dbReference type="EMBL" id="WUUU01000021">
    <property type="protein sequence ID" value="MXR19952.1"/>
    <property type="molecule type" value="Genomic_DNA"/>
</dbReference>
<proteinExistence type="predicted"/>
<sequence>MDPVRRTIGGGVAGTIVLSVVLVIAEVEARFQLGIGGTISRYAGVPDQPALGLLVFLVAGMVVFPLVFLALEDYLTRLPGGRDPAIRGMAFSLPLWVVYVAVASPDLPSLRGALHLSFTLFAHLLYGFTLGAVYHSLRDV</sequence>
<keyword evidence="1" id="KW-1133">Transmembrane helix</keyword>
<gene>
    <name evidence="2" type="ORF">GRX66_04815</name>
</gene>
<evidence type="ECO:0000313" key="2">
    <source>
        <dbReference type="EMBL" id="MXR19952.1"/>
    </source>
</evidence>
<evidence type="ECO:0000313" key="3">
    <source>
        <dbReference type="Proteomes" id="UP000471521"/>
    </source>
</evidence>
<comment type="caution">
    <text evidence="2">The sequence shown here is derived from an EMBL/GenBank/DDBJ whole genome shotgun (WGS) entry which is preliminary data.</text>
</comment>
<feature type="transmembrane region" description="Helical" evidence="1">
    <location>
        <begin position="50"/>
        <end position="72"/>
    </location>
</feature>
<keyword evidence="1" id="KW-0812">Transmembrane</keyword>
<dbReference type="Pfam" id="PF20587">
    <property type="entry name" value="DUF6789"/>
    <property type="match status" value="1"/>
</dbReference>
<protein>
    <submittedName>
        <fullName evidence="2">Uncharacterized protein</fullName>
    </submittedName>
</protein>
<name>A0A6B0SLX4_9EURY</name>
<keyword evidence="1" id="KW-0472">Membrane</keyword>